<evidence type="ECO:0000259" key="12">
    <source>
        <dbReference type="Pfam" id="PF05268"/>
    </source>
</evidence>
<dbReference type="KEGG" id="vg:29081308"/>
<keyword evidence="15" id="KW-1185">Reference proteome</keyword>
<accession>A0A166LWA2</accession>
<evidence type="ECO:0000256" key="5">
    <source>
        <dbReference type="ARBA" id="ARBA00022804"/>
    </source>
</evidence>
<evidence type="ECO:0000256" key="8">
    <source>
        <dbReference type="ARBA" id="ARBA00035654"/>
    </source>
</evidence>
<evidence type="ECO:0000256" key="3">
    <source>
        <dbReference type="ARBA" id="ARBA00022672"/>
    </source>
</evidence>
<name>A0A166LWA2_9CAUD</name>
<evidence type="ECO:0000256" key="11">
    <source>
        <dbReference type="ARBA" id="ARBA00035730"/>
    </source>
</evidence>
<reference evidence="15" key="1">
    <citation type="submission" date="2016-03" db="EMBL/GenBank/DDBJ databases">
        <authorList>
            <person name="Duarte V.S."/>
            <person name="Dias R.S."/>
            <person name="Kropinski A.M."/>
            <person name="Vidigal P.M.P."/>
            <person name="Silva C.C."/>
            <person name="Souza F.O."/>
            <person name="Xavier A.S."/>
            <person name="Teixeira J.S."/>
            <person name="de Paula S.O."/>
        </authorList>
    </citation>
    <scope>NUCLEOTIDE SEQUENCE [LARGE SCALE GENOMIC DNA]</scope>
</reference>
<evidence type="ECO:0000256" key="7">
    <source>
        <dbReference type="ARBA" id="ARBA00023296"/>
    </source>
</evidence>
<evidence type="ECO:0000256" key="9">
    <source>
        <dbReference type="ARBA" id="ARBA00035690"/>
    </source>
</evidence>
<evidence type="ECO:0000313" key="14">
    <source>
        <dbReference type="EMBL" id="ANA50278.1"/>
    </source>
</evidence>
<dbReference type="EMBL" id="KU867876">
    <property type="protein sequence ID" value="ANA50278.1"/>
    <property type="molecule type" value="Genomic_DNA"/>
</dbReference>
<feature type="domain" description="Receptor-recognising protein Gp38" evidence="12">
    <location>
        <begin position="47"/>
        <end position="263"/>
    </location>
</feature>
<comment type="subcellular location">
    <subcellularLocation>
        <location evidence="1">Virion</location>
    </subcellularLocation>
</comment>
<keyword evidence="7" id="KW-1160">Virus entry into host cell</keyword>
<dbReference type="InterPro" id="IPR007932">
    <property type="entry name" value="Receptor-recog_Gp38"/>
</dbReference>
<proteinExistence type="inferred from homology"/>
<dbReference type="RefSeq" id="YP_009290512.1">
    <property type="nucleotide sequence ID" value="NC_031103.1"/>
</dbReference>
<dbReference type="Pfam" id="PF21721">
    <property type="entry name" value="Gp38_N"/>
    <property type="match status" value="1"/>
</dbReference>
<feature type="domain" description="Phage tail fibre adhesin Gp38 N-terminal" evidence="13">
    <location>
        <begin position="1"/>
        <end position="42"/>
    </location>
</feature>
<evidence type="ECO:0000313" key="15">
    <source>
        <dbReference type="Proteomes" id="UP000201682"/>
    </source>
</evidence>
<evidence type="ECO:0000259" key="13">
    <source>
        <dbReference type="Pfam" id="PF21721"/>
    </source>
</evidence>
<keyword evidence="4" id="KW-1227">Viral tail protein</keyword>
<dbReference type="GO" id="GO:0046718">
    <property type="term" value="P:symbiont entry into host cell"/>
    <property type="evidence" value="ECO:0007669"/>
    <property type="project" value="UniProtKB-KW"/>
</dbReference>
<keyword evidence="5" id="KW-1161">Viral attachment to host cell</keyword>
<dbReference type="GO" id="GO:0098671">
    <property type="term" value="P:adhesion receptor-mediated virion attachment to host cell"/>
    <property type="evidence" value="ECO:0007669"/>
    <property type="project" value="UniProtKB-ARBA"/>
</dbReference>
<comment type="similarity">
    <text evidence="8">Belongs to the receptor-recognizing protein gp38 family.</text>
</comment>
<dbReference type="InterPro" id="IPR048291">
    <property type="entry name" value="Gp38_N"/>
</dbReference>
<evidence type="ECO:0000256" key="6">
    <source>
        <dbReference type="ARBA" id="ARBA00022844"/>
    </source>
</evidence>
<evidence type="ECO:0000256" key="2">
    <source>
        <dbReference type="ARBA" id="ARBA00022581"/>
    </source>
</evidence>
<keyword evidence="6" id="KW-0946">Virion</keyword>
<keyword evidence="3" id="KW-1230">Viral tail fiber protein</keyword>
<dbReference type="GO" id="GO:0098024">
    <property type="term" value="C:virus tail, fiber"/>
    <property type="evidence" value="ECO:0007669"/>
    <property type="project" value="UniProtKB-KW"/>
</dbReference>
<protein>
    <recommendedName>
        <fullName evidence="9">Receptor-recognizing protein gp38</fullName>
    </recommendedName>
    <alternativeName>
        <fullName evidence="10">Gene product 38</fullName>
    </alternativeName>
    <alternativeName>
        <fullName evidence="11">Long tail fiber adhesin</fullName>
    </alternativeName>
</protein>
<gene>
    <name evidence="14" type="ORF">vBEcoMUFV13_g247</name>
</gene>
<dbReference type="Pfam" id="PF05268">
    <property type="entry name" value="GP38"/>
    <property type="match status" value="1"/>
</dbReference>
<evidence type="ECO:0000256" key="10">
    <source>
        <dbReference type="ARBA" id="ARBA00035721"/>
    </source>
</evidence>
<evidence type="ECO:0000256" key="1">
    <source>
        <dbReference type="ARBA" id="ARBA00004328"/>
    </source>
</evidence>
<sequence length="263" mass="25514">MAIVGVPGWIGESAVNETGQRWMDAAMKAVRVSVPGWMSSMAGQSKEVYYSVGASNSYNKDTLINWIKAQGSTPVVITITGNIVSQSTGVPCLDFPSSLTNAYVTLNINSGVHVLGRGGNGGSNSAGGAGGTAINNGIGTRLRINNNGIIGGGGGGGAGARYNPFPQMDMKFGGGGGRPFGAAGAAGGGAAAASAGTISAPGKGTVSGVHHGGDGGDLGAAGKSSYIQGGTGGTVHSGGAAGKAVTGNAPTWTKVGTIYGARV</sequence>
<keyword evidence="2" id="KW-0945">Host-virus interaction</keyword>
<dbReference type="GeneID" id="29081308"/>
<dbReference type="Proteomes" id="UP000201682">
    <property type="component" value="Segment"/>
</dbReference>
<evidence type="ECO:0000256" key="4">
    <source>
        <dbReference type="ARBA" id="ARBA00022732"/>
    </source>
</evidence>
<organism evidence="14 15">
    <name type="scientific">Escherichia phage vB_EcoM-UFV13</name>
    <dbReference type="NCBI Taxonomy" id="1815590"/>
    <lineage>
        <taxon>Viruses</taxon>
        <taxon>Duplodnaviria</taxon>
        <taxon>Heunggongvirae</taxon>
        <taxon>Uroviricota</taxon>
        <taxon>Caudoviricetes</taxon>
        <taxon>Pantevenvirales</taxon>
        <taxon>Straboviridae</taxon>
        <taxon>Tevenvirinae</taxon>
        <taxon>Tequatrovirus</taxon>
        <taxon>Tequatrovirus ecomufv133</taxon>
    </lineage>
</organism>